<evidence type="ECO:0000259" key="6">
    <source>
        <dbReference type="PROSITE" id="PS50222"/>
    </source>
</evidence>
<dbReference type="FunFam" id="3.30.920.20:FF:000001">
    <property type="entry name" value="Microtubule-actin cross-linking factor 1"/>
    <property type="match status" value="1"/>
</dbReference>
<dbReference type="SUPFAM" id="SSF47473">
    <property type="entry name" value="EF-hand"/>
    <property type="match status" value="1"/>
</dbReference>
<proteinExistence type="predicted"/>
<keyword evidence="3" id="KW-0106">Calcium</keyword>
<feature type="compositionally biased region" description="Low complexity" evidence="5">
    <location>
        <begin position="250"/>
        <end position="284"/>
    </location>
</feature>
<keyword evidence="2" id="KW-0963">Cytoplasm</keyword>
<dbReference type="GO" id="GO:0016020">
    <property type="term" value="C:membrane"/>
    <property type="evidence" value="ECO:0007669"/>
    <property type="project" value="TreeGrafter"/>
</dbReference>
<dbReference type="PROSITE" id="PS51460">
    <property type="entry name" value="GAR"/>
    <property type="match status" value="1"/>
</dbReference>
<dbReference type="OMA" id="NWIKSER"/>
<feature type="compositionally biased region" description="Basic and acidic residues" evidence="5">
    <location>
        <begin position="223"/>
        <end position="234"/>
    </location>
</feature>
<dbReference type="EMBL" id="AMQN01000209">
    <property type="status" value="NOT_ANNOTATED_CDS"/>
    <property type="molecule type" value="Genomic_DNA"/>
</dbReference>
<dbReference type="OrthoDB" id="6285487at2759"/>
<dbReference type="Pfam" id="PF02187">
    <property type="entry name" value="GAS2"/>
    <property type="match status" value="1"/>
</dbReference>
<evidence type="ECO:0000256" key="4">
    <source>
        <dbReference type="ARBA" id="ARBA00023212"/>
    </source>
</evidence>
<feature type="compositionally biased region" description="Low complexity" evidence="5">
    <location>
        <begin position="191"/>
        <end position="222"/>
    </location>
</feature>
<evidence type="ECO:0000259" key="7">
    <source>
        <dbReference type="PROSITE" id="PS51460"/>
    </source>
</evidence>
<dbReference type="InterPro" id="IPR043197">
    <property type="entry name" value="Plakin"/>
</dbReference>
<dbReference type="AlphaFoldDB" id="X2AMI2"/>
<comment type="subcellular location">
    <subcellularLocation>
        <location evidence="1">Cytoplasm</location>
        <location evidence="1">Cytoskeleton</location>
    </subcellularLocation>
</comment>
<dbReference type="Proteomes" id="UP000014760">
    <property type="component" value="Unassembled WGS sequence"/>
</dbReference>
<keyword evidence="9" id="KW-1185">Reference proteome</keyword>
<dbReference type="GO" id="GO:0005509">
    <property type="term" value="F:calcium ion binding"/>
    <property type="evidence" value="ECO:0007669"/>
    <property type="project" value="InterPro"/>
</dbReference>
<dbReference type="InterPro" id="IPR003108">
    <property type="entry name" value="GAR_dom"/>
</dbReference>
<dbReference type="GO" id="GO:0005198">
    <property type="term" value="F:structural molecule activity"/>
    <property type="evidence" value="ECO:0007669"/>
    <property type="project" value="TreeGrafter"/>
</dbReference>
<evidence type="ECO:0000256" key="2">
    <source>
        <dbReference type="ARBA" id="ARBA00022490"/>
    </source>
</evidence>
<dbReference type="SMART" id="SM00054">
    <property type="entry name" value="EFh"/>
    <property type="match status" value="2"/>
</dbReference>
<organism evidence="8 9">
    <name type="scientific">Capitella teleta</name>
    <name type="common">Polychaete worm</name>
    <dbReference type="NCBI Taxonomy" id="283909"/>
    <lineage>
        <taxon>Eukaryota</taxon>
        <taxon>Metazoa</taxon>
        <taxon>Spiralia</taxon>
        <taxon>Lophotrochozoa</taxon>
        <taxon>Annelida</taxon>
        <taxon>Polychaeta</taxon>
        <taxon>Sedentaria</taxon>
        <taxon>Scolecida</taxon>
        <taxon>Capitellidae</taxon>
        <taxon>Capitella</taxon>
    </lineage>
</organism>
<evidence type="ECO:0000256" key="3">
    <source>
        <dbReference type="ARBA" id="ARBA00022837"/>
    </source>
</evidence>
<name>X2AMI2_CAPTE</name>
<dbReference type="Gene3D" id="3.30.920.20">
    <property type="entry name" value="Gas2-like domain"/>
    <property type="match status" value="1"/>
</dbReference>
<reference evidence="9" key="2">
    <citation type="journal article" date="2013" name="Nature">
        <title>Insights into bilaterian evolution from three spiralian genomes.</title>
        <authorList>
            <person name="Simakov O."/>
            <person name="Marletaz F."/>
            <person name="Cho S.J."/>
            <person name="Edsinger-Gonzales E."/>
            <person name="Havlak P."/>
            <person name="Hellsten U."/>
            <person name="Kuo D.H."/>
            <person name="Larsson T."/>
            <person name="Lv J."/>
            <person name="Arendt D."/>
            <person name="Savage R."/>
            <person name="Osoegawa K."/>
            <person name="de Jong P."/>
            <person name="Grimwood J."/>
            <person name="Chapman J.A."/>
            <person name="Shapiro H."/>
            <person name="Aerts A."/>
            <person name="Otillar R.P."/>
            <person name="Terry A.Y."/>
            <person name="Boore J.L."/>
            <person name="Grigoriev I.V."/>
            <person name="Lindberg D.R."/>
            <person name="Seaver E.C."/>
            <person name="Weisblat D.A."/>
            <person name="Putnam N.H."/>
            <person name="Rokhsar D.S."/>
        </authorList>
    </citation>
    <scope>NUCLEOTIDE SEQUENCE</scope>
    <source>
        <strain evidence="9">I ESC-2004</strain>
    </source>
</reference>
<keyword evidence="4" id="KW-0206">Cytoskeleton</keyword>
<accession>X2AMI2</accession>
<evidence type="ECO:0000256" key="5">
    <source>
        <dbReference type="SAM" id="MobiDB-lite"/>
    </source>
</evidence>
<feature type="domain" description="GAR" evidence="7">
    <location>
        <begin position="82"/>
        <end position="154"/>
    </location>
</feature>
<dbReference type="GO" id="GO:0005737">
    <property type="term" value="C:cytoplasm"/>
    <property type="evidence" value="ECO:0007669"/>
    <property type="project" value="TreeGrafter"/>
</dbReference>
<evidence type="ECO:0000256" key="1">
    <source>
        <dbReference type="ARBA" id="ARBA00004245"/>
    </source>
</evidence>
<dbReference type="Pfam" id="PF13499">
    <property type="entry name" value="EF-hand_7"/>
    <property type="match status" value="1"/>
</dbReference>
<dbReference type="EnsemblMetazoa" id="CapteT217662">
    <property type="protein sequence ID" value="CapteP217662"/>
    <property type="gene ID" value="CapteG217662"/>
</dbReference>
<dbReference type="GO" id="GO:0008017">
    <property type="term" value="F:microtubule binding"/>
    <property type="evidence" value="ECO:0007669"/>
    <property type="project" value="InterPro"/>
</dbReference>
<evidence type="ECO:0008006" key="10">
    <source>
        <dbReference type="Google" id="ProtNLM"/>
    </source>
</evidence>
<dbReference type="SUPFAM" id="SSF143575">
    <property type="entry name" value="GAS2 domain-like"/>
    <property type="match status" value="1"/>
</dbReference>
<reference evidence="8" key="3">
    <citation type="submission" date="2015-06" db="UniProtKB">
        <authorList>
            <consortium name="EnsemblMetazoa"/>
        </authorList>
    </citation>
    <scope>IDENTIFICATION</scope>
</reference>
<dbReference type="PANTHER" id="PTHR23169">
    <property type="entry name" value="ENVOPLAKIN"/>
    <property type="match status" value="1"/>
</dbReference>
<feature type="region of interest" description="Disordered" evidence="5">
    <location>
        <begin position="179"/>
        <end position="298"/>
    </location>
</feature>
<evidence type="ECO:0000313" key="8">
    <source>
        <dbReference type="EnsemblMetazoa" id="CapteP217662"/>
    </source>
</evidence>
<reference evidence="9" key="1">
    <citation type="submission" date="2012-12" db="EMBL/GenBank/DDBJ databases">
        <authorList>
            <person name="Hellsten U."/>
            <person name="Grimwood J."/>
            <person name="Chapman J.A."/>
            <person name="Shapiro H."/>
            <person name="Aerts A."/>
            <person name="Otillar R.P."/>
            <person name="Terry A.Y."/>
            <person name="Boore J.L."/>
            <person name="Simakov O."/>
            <person name="Marletaz F."/>
            <person name="Cho S.-J."/>
            <person name="Edsinger-Gonzales E."/>
            <person name="Havlak P."/>
            <person name="Kuo D.-H."/>
            <person name="Larsson T."/>
            <person name="Lv J."/>
            <person name="Arendt D."/>
            <person name="Savage R."/>
            <person name="Osoegawa K."/>
            <person name="de Jong P."/>
            <person name="Lindberg D.R."/>
            <person name="Seaver E.C."/>
            <person name="Weisblat D.A."/>
            <person name="Putnam N.H."/>
            <person name="Grigoriev I.V."/>
            <person name="Rokhsar D.S."/>
        </authorList>
    </citation>
    <scope>NUCLEOTIDE SEQUENCE</scope>
    <source>
        <strain evidence="9">I ESC-2004</strain>
    </source>
</reference>
<dbReference type="GO" id="GO:0045104">
    <property type="term" value="P:intermediate filament cytoskeleton organization"/>
    <property type="evidence" value="ECO:0007669"/>
    <property type="project" value="InterPro"/>
</dbReference>
<feature type="domain" description="EF-hand" evidence="6">
    <location>
        <begin position="42"/>
        <end position="77"/>
    </location>
</feature>
<dbReference type="PROSITE" id="PS50222">
    <property type="entry name" value="EF_HAND_2"/>
    <property type="match status" value="2"/>
</dbReference>
<protein>
    <recommendedName>
        <fullName evidence="10">Microtubule-actin cross-linking factor 1</fullName>
    </recommendedName>
</protein>
<dbReference type="InterPro" id="IPR036534">
    <property type="entry name" value="GAR_dom_sf"/>
</dbReference>
<dbReference type="PROSITE" id="PS00018">
    <property type="entry name" value="EF_HAND_1"/>
    <property type="match status" value="2"/>
</dbReference>
<dbReference type="Gene3D" id="1.10.238.10">
    <property type="entry name" value="EF-hand"/>
    <property type="match status" value="1"/>
</dbReference>
<dbReference type="PANTHER" id="PTHR23169:SF23">
    <property type="entry name" value="SHORT STOP, ISOFORM H"/>
    <property type="match status" value="1"/>
</dbReference>
<dbReference type="GO" id="GO:0042060">
    <property type="term" value="P:wound healing"/>
    <property type="evidence" value="ECO:0007669"/>
    <property type="project" value="TreeGrafter"/>
</dbReference>
<feature type="domain" description="EF-hand" evidence="6">
    <location>
        <begin position="6"/>
        <end position="41"/>
    </location>
</feature>
<sequence>MRWMNHNKSRIMDFFRKQDRDHDGKVTRKEFIEGILASKFPTSRMEMEAVADIFDGDGDGYIDYKEFVTALRPDRQDAKPGTEVERINDEMTRQANQCTCNQQFLIHKIGEGKYRFGESQKLRLVRILRSTVMVRVGGGWVALDEFLVKNDPCRAKGRTNLELREQFILPEGASQAMATFRSKGSSPAHGSSMTSSRPSSRASSRSSRPPSVCSDVSDSSDAPEVHTTMKKETKTAGGRATTTVTYRTQQSQVRSLSKPSSSRSTPTAGVASSRLPKPSTSTSTPKRRTTPRQSPLMK</sequence>
<dbReference type="InterPro" id="IPR018247">
    <property type="entry name" value="EF_Hand_1_Ca_BS"/>
</dbReference>
<feature type="compositionally biased region" description="Polar residues" evidence="5">
    <location>
        <begin position="240"/>
        <end position="249"/>
    </location>
</feature>
<dbReference type="SMART" id="SM00243">
    <property type="entry name" value="GAS2"/>
    <property type="match status" value="1"/>
</dbReference>
<dbReference type="HOGENOM" id="CLU_081394_0_0_1"/>
<evidence type="ECO:0000313" key="9">
    <source>
        <dbReference type="Proteomes" id="UP000014760"/>
    </source>
</evidence>
<dbReference type="InterPro" id="IPR002048">
    <property type="entry name" value="EF_hand_dom"/>
</dbReference>
<dbReference type="CDD" id="cd00051">
    <property type="entry name" value="EFh"/>
    <property type="match status" value="1"/>
</dbReference>
<dbReference type="InterPro" id="IPR011992">
    <property type="entry name" value="EF-hand-dom_pair"/>
</dbReference>
<dbReference type="GO" id="GO:0005882">
    <property type="term" value="C:intermediate filament"/>
    <property type="evidence" value="ECO:0007669"/>
    <property type="project" value="TreeGrafter"/>
</dbReference>